<dbReference type="AlphaFoldDB" id="A0A2S5BHZ7"/>
<organism evidence="2 3">
    <name type="scientific">Rhodotorula taiwanensis</name>
    <dbReference type="NCBI Taxonomy" id="741276"/>
    <lineage>
        <taxon>Eukaryota</taxon>
        <taxon>Fungi</taxon>
        <taxon>Dikarya</taxon>
        <taxon>Basidiomycota</taxon>
        <taxon>Pucciniomycotina</taxon>
        <taxon>Microbotryomycetes</taxon>
        <taxon>Sporidiobolales</taxon>
        <taxon>Sporidiobolaceae</taxon>
        <taxon>Rhodotorula</taxon>
    </lineage>
</organism>
<comment type="caution">
    <text evidence="2">The sequence shown here is derived from an EMBL/GenBank/DDBJ whole genome shotgun (WGS) entry which is preliminary data.</text>
</comment>
<protein>
    <recommendedName>
        <fullName evidence="4">Nucleotide-diphospho-sugar transferase domain-containing protein</fullName>
    </recommendedName>
</protein>
<proteinExistence type="predicted"/>
<evidence type="ECO:0000256" key="1">
    <source>
        <dbReference type="SAM" id="Phobius"/>
    </source>
</evidence>
<dbReference type="Proteomes" id="UP000237144">
    <property type="component" value="Unassembled WGS sequence"/>
</dbReference>
<keyword evidence="3" id="KW-1185">Reference proteome</keyword>
<evidence type="ECO:0008006" key="4">
    <source>
        <dbReference type="Google" id="ProtNLM"/>
    </source>
</evidence>
<dbReference type="OrthoDB" id="2524025at2759"/>
<gene>
    <name evidence="2" type="ORF">BMF94_0590</name>
</gene>
<evidence type="ECO:0000313" key="2">
    <source>
        <dbReference type="EMBL" id="POY76392.1"/>
    </source>
</evidence>
<accession>A0A2S5BHZ7</accession>
<dbReference type="EMBL" id="PJQD01000005">
    <property type="protein sequence ID" value="POY76392.1"/>
    <property type="molecule type" value="Genomic_DNA"/>
</dbReference>
<keyword evidence="1" id="KW-0812">Transmembrane</keyword>
<keyword evidence="1" id="KW-1133">Transmembrane helix</keyword>
<sequence>MSRAAFSWAIRSRKAVYPAAPYDLLGEDPEKNVAAGTADPGHFRSIATTRFRRLGVVLASAVSALCVVALLAKPLRGFAPLPPLVIPEPNHFLEAYLNAHFDPGKDVVMWTMATGVSPSYVPSALNWNRRRAELEMPDTVVVFCLDRACLEECARAGLRAYGGYVKDEIHIPPPSHGRGKWLKRSGAERGHTMAYIKFKAMVDMAQTSFDSLFFETPIRRAADPETPSRRAADPRMPLQGDTFLTANPFDHMLSRDDDSWDVQFTEDGNYLLNFGWVFCRAKRKALVEFFAYALSRYLAHNEWDQQLLSKMVRRLGGREWFGEDGRGHWWLCDKIGLRMHMLPLDEVRSWTSFFALPPLTARTPEQFFPYHLEMYTLREDKPSPVMHHLSGVNFANREFYPKERGWATDIDGFYSTPRPILTGPAVTTSISAGAHYARLLHLVAARLDWGLQVPSHMTLTGRNSPNGPDWTYSRSWTRFISVEAAVTNGLDLLEHDFFAHAQKHAPALVLHDWSKRRIAVRLRDFADLDELIAYLERLDVPRKRGSVIELLGFDEPLCKARTWRLDAASVRTVSPAYRHIPMCRSFHAVNIAD</sequence>
<keyword evidence="1" id="KW-0472">Membrane</keyword>
<feature type="transmembrane region" description="Helical" evidence="1">
    <location>
        <begin position="54"/>
        <end position="72"/>
    </location>
</feature>
<evidence type="ECO:0000313" key="3">
    <source>
        <dbReference type="Proteomes" id="UP000237144"/>
    </source>
</evidence>
<name>A0A2S5BHZ7_9BASI</name>
<reference evidence="2 3" key="1">
    <citation type="journal article" date="2018" name="Front. Microbiol.">
        <title>Prospects for Fungal Bioremediation of Acidic Radioactive Waste Sites: Characterization and Genome Sequence of Rhodotorula taiwanensis MD1149.</title>
        <authorList>
            <person name="Tkavc R."/>
            <person name="Matrosova V.Y."/>
            <person name="Grichenko O.E."/>
            <person name="Gostincar C."/>
            <person name="Volpe R.P."/>
            <person name="Klimenkova P."/>
            <person name="Gaidamakova E.K."/>
            <person name="Zhou C.E."/>
            <person name="Stewart B.J."/>
            <person name="Lyman M.G."/>
            <person name="Malfatti S.A."/>
            <person name="Rubinfeld B."/>
            <person name="Courtot M."/>
            <person name="Singh J."/>
            <person name="Dalgard C.L."/>
            <person name="Hamilton T."/>
            <person name="Frey K.G."/>
            <person name="Gunde-Cimerman N."/>
            <person name="Dugan L."/>
            <person name="Daly M.J."/>
        </authorList>
    </citation>
    <scope>NUCLEOTIDE SEQUENCE [LARGE SCALE GENOMIC DNA]</scope>
    <source>
        <strain evidence="2 3">MD1149</strain>
    </source>
</reference>